<proteinExistence type="predicted"/>
<name>A0A453E081_AEGTS</name>
<dbReference type="Proteomes" id="UP000015105">
    <property type="component" value="Chromosome 3D"/>
</dbReference>
<reference evidence="2" key="1">
    <citation type="journal article" date="2014" name="Science">
        <title>Ancient hybridizations among the ancestral genomes of bread wheat.</title>
        <authorList>
            <consortium name="International Wheat Genome Sequencing Consortium,"/>
            <person name="Marcussen T."/>
            <person name="Sandve S.R."/>
            <person name="Heier L."/>
            <person name="Spannagl M."/>
            <person name="Pfeifer M."/>
            <person name="Jakobsen K.S."/>
            <person name="Wulff B.B."/>
            <person name="Steuernagel B."/>
            <person name="Mayer K.F."/>
            <person name="Olsen O.A."/>
        </authorList>
    </citation>
    <scope>NUCLEOTIDE SEQUENCE [LARGE SCALE GENOMIC DNA]</scope>
    <source>
        <strain evidence="2">cv. AL8/78</strain>
    </source>
</reference>
<reference evidence="2" key="2">
    <citation type="journal article" date="2017" name="Nat. Plants">
        <title>The Aegilops tauschii genome reveals multiple impacts of transposons.</title>
        <authorList>
            <person name="Zhao G."/>
            <person name="Zou C."/>
            <person name="Li K."/>
            <person name="Wang K."/>
            <person name="Li T."/>
            <person name="Gao L."/>
            <person name="Zhang X."/>
            <person name="Wang H."/>
            <person name="Yang Z."/>
            <person name="Liu X."/>
            <person name="Jiang W."/>
            <person name="Mao L."/>
            <person name="Kong X."/>
            <person name="Jiao Y."/>
            <person name="Jia J."/>
        </authorList>
    </citation>
    <scope>NUCLEOTIDE SEQUENCE [LARGE SCALE GENOMIC DNA]</scope>
    <source>
        <strain evidence="2">cv. AL8/78</strain>
    </source>
</reference>
<dbReference type="Gramene" id="AET3Gv20174200.6">
    <property type="protein sequence ID" value="AET3Gv20174200.6"/>
    <property type="gene ID" value="AET3Gv20174200"/>
</dbReference>
<reference evidence="1" key="4">
    <citation type="submission" date="2019-03" db="UniProtKB">
        <authorList>
            <consortium name="EnsemblPlants"/>
        </authorList>
    </citation>
    <scope>IDENTIFICATION</scope>
</reference>
<dbReference type="EnsemblPlants" id="AET3Gv20174200.6">
    <property type="protein sequence ID" value="AET3Gv20174200.6"/>
    <property type="gene ID" value="AET3Gv20174200"/>
</dbReference>
<evidence type="ECO:0000313" key="2">
    <source>
        <dbReference type="Proteomes" id="UP000015105"/>
    </source>
</evidence>
<keyword evidence="2" id="KW-1185">Reference proteome</keyword>
<organism evidence="1 2">
    <name type="scientific">Aegilops tauschii subsp. strangulata</name>
    <name type="common">Goatgrass</name>
    <dbReference type="NCBI Taxonomy" id="200361"/>
    <lineage>
        <taxon>Eukaryota</taxon>
        <taxon>Viridiplantae</taxon>
        <taxon>Streptophyta</taxon>
        <taxon>Embryophyta</taxon>
        <taxon>Tracheophyta</taxon>
        <taxon>Spermatophyta</taxon>
        <taxon>Magnoliopsida</taxon>
        <taxon>Liliopsida</taxon>
        <taxon>Poales</taxon>
        <taxon>Poaceae</taxon>
        <taxon>BOP clade</taxon>
        <taxon>Pooideae</taxon>
        <taxon>Triticodae</taxon>
        <taxon>Triticeae</taxon>
        <taxon>Triticinae</taxon>
        <taxon>Aegilops</taxon>
    </lineage>
</organism>
<evidence type="ECO:0000313" key="1">
    <source>
        <dbReference type="EnsemblPlants" id="AET3Gv20174200.6"/>
    </source>
</evidence>
<protein>
    <submittedName>
        <fullName evidence="1">Uncharacterized protein</fullName>
    </submittedName>
</protein>
<dbReference type="EnsemblPlants" id="AET3Gv20174200.5">
    <property type="protein sequence ID" value="AET3Gv20174200.5"/>
    <property type="gene ID" value="AET3Gv20174200"/>
</dbReference>
<reference evidence="1" key="5">
    <citation type="journal article" date="2021" name="G3 (Bethesda)">
        <title>Aegilops tauschii genome assembly Aet v5.0 features greater sequence contiguity and improved annotation.</title>
        <authorList>
            <person name="Wang L."/>
            <person name="Zhu T."/>
            <person name="Rodriguez J.C."/>
            <person name="Deal K.R."/>
            <person name="Dubcovsky J."/>
            <person name="McGuire P.E."/>
            <person name="Lux T."/>
            <person name="Spannagl M."/>
            <person name="Mayer K.F.X."/>
            <person name="Baldrich P."/>
            <person name="Meyers B.C."/>
            <person name="Huo N."/>
            <person name="Gu Y.Q."/>
            <person name="Zhou H."/>
            <person name="Devos K.M."/>
            <person name="Bennetzen J.L."/>
            <person name="Unver T."/>
            <person name="Budak H."/>
            <person name="Gulick P.J."/>
            <person name="Galiba G."/>
            <person name="Kalapos B."/>
            <person name="Nelson D.R."/>
            <person name="Li P."/>
            <person name="You F.M."/>
            <person name="Luo M.C."/>
            <person name="Dvorak J."/>
        </authorList>
    </citation>
    <scope>NUCLEOTIDE SEQUENCE [LARGE SCALE GENOMIC DNA]</scope>
    <source>
        <strain evidence="1">cv. AL8/78</strain>
    </source>
</reference>
<dbReference type="Gramene" id="AET3Gv20174200.5">
    <property type="protein sequence ID" value="AET3Gv20174200.5"/>
    <property type="gene ID" value="AET3Gv20174200"/>
</dbReference>
<sequence length="92" mass="10458">MVKEAWHIFAGKALILDPTCSKRSWEKKSKVHMFFQENGTLWTRFGALSLPGRWLLPQLLPLSTQMFDFCPSRAMGTELGRAFSLSNSCHAI</sequence>
<accession>A0A453E081</accession>
<dbReference type="AlphaFoldDB" id="A0A453E081"/>
<reference evidence="1" key="3">
    <citation type="journal article" date="2017" name="Nature">
        <title>Genome sequence of the progenitor of the wheat D genome Aegilops tauschii.</title>
        <authorList>
            <person name="Luo M.C."/>
            <person name="Gu Y.Q."/>
            <person name="Puiu D."/>
            <person name="Wang H."/>
            <person name="Twardziok S.O."/>
            <person name="Deal K.R."/>
            <person name="Huo N."/>
            <person name="Zhu T."/>
            <person name="Wang L."/>
            <person name="Wang Y."/>
            <person name="McGuire P.E."/>
            <person name="Liu S."/>
            <person name="Long H."/>
            <person name="Ramasamy R.K."/>
            <person name="Rodriguez J.C."/>
            <person name="Van S.L."/>
            <person name="Yuan L."/>
            <person name="Wang Z."/>
            <person name="Xia Z."/>
            <person name="Xiao L."/>
            <person name="Anderson O.D."/>
            <person name="Ouyang S."/>
            <person name="Liang Y."/>
            <person name="Zimin A.V."/>
            <person name="Pertea G."/>
            <person name="Qi P."/>
            <person name="Bennetzen J.L."/>
            <person name="Dai X."/>
            <person name="Dawson M.W."/>
            <person name="Muller H.G."/>
            <person name="Kugler K."/>
            <person name="Rivarola-Duarte L."/>
            <person name="Spannagl M."/>
            <person name="Mayer K.F.X."/>
            <person name="Lu F.H."/>
            <person name="Bevan M.W."/>
            <person name="Leroy P."/>
            <person name="Li P."/>
            <person name="You F.M."/>
            <person name="Sun Q."/>
            <person name="Liu Z."/>
            <person name="Lyons E."/>
            <person name="Wicker T."/>
            <person name="Salzberg S.L."/>
            <person name="Devos K.M."/>
            <person name="Dvorak J."/>
        </authorList>
    </citation>
    <scope>NUCLEOTIDE SEQUENCE [LARGE SCALE GENOMIC DNA]</scope>
    <source>
        <strain evidence="1">cv. AL8/78</strain>
    </source>
</reference>